<feature type="signal peptide" evidence="1">
    <location>
        <begin position="1"/>
        <end position="27"/>
    </location>
</feature>
<dbReference type="Proteomes" id="UP000254869">
    <property type="component" value="Unassembled WGS sequence"/>
</dbReference>
<gene>
    <name evidence="2" type="ORF">DFR76_103500</name>
</gene>
<evidence type="ECO:0000313" key="3">
    <source>
        <dbReference type="Proteomes" id="UP000254869"/>
    </source>
</evidence>
<organism evidence="2 3">
    <name type="scientific">Nocardia pseudobrasiliensis</name>
    <dbReference type="NCBI Taxonomy" id="45979"/>
    <lineage>
        <taxon>Bacteria</taxon>
        <taxon>Bacillati</taxon>
        <taxon>Actinomycetota</taxon>
        <taxon>Actinomycetes</taxon>
        <taxon>Mycobacteriales</taxon>
        <taxon>Nocardiaceae</taxon>
        <taxon>Nocardia</taxon>
    </lineage>
</organism>
<feature type="chain" id="PRO_5016595690" evidence="1">
    <location>
        <begin position="28"/>
        <end position="110"/>
    </location>
</feature>
<protein>
    <submittedName>
        <fullName evidence="2">Uncharacterized protein</fullName>
    </submittedName>
</protein>
<accession>A0A370I9M9</accession>
<dbReference type="AlphaFoldDB" id="A0A370I9M9"/>
<keyword evidence="1" id="KW-0732">Signal</keyword>
<comment type="caution">
    <text evidence="2">The sequence shown here is derived from an EMBL/GenBank/DDBJ whole genome shotgun (WGS) entry which is preliminary data.</text>
</comment>
<dbReference type="EMBL" id="QQBC01000003">
    <property type="protein sequence ID" value="RDI67429.1"/>
    <property type="molecule type" value="Genomic_DNA"/>
</dbReference>
<sequence>MTHIAGALATAGAILALTFGGATTAGADPAVAAPEAKGTFVYTDHGHRQELRDPKNQKCYRIDGDGMARNNTNRVAELYRNDDCRGTATEAMAPGERERDVKFHSVRFIK</sequence>
<dbReference type="RefSeq" id="WP_068000630.1">
    <property type="nucleotide sequence ID" value="NZ_QQBC01000003.1"/>
</dbReference>
<keyword evidence="3" id="KW-1185">Reference proteome</keyword>
<proteinExistence type="predicted"/>
<evidence type="ECO:0000256" key="1">
    <source>
        <dbReference type="SAM" id="SignalP"/>
    </source>
</evidence>
<reference evidence="2 3" key="1">
    <citation type="submission" date="2018-07" db="EMBL/GenBank/DDBJ databases">
        <title>Genomic Encyclopedia of Type Strains, Phase IV (KMG-IV): sequencing the most valuable type-strain genomes for metagenomic binning, comparative biology and taxonomic classification.</title>
        <authorList>
            <person name="Goeker M."/>
        </authorList>
    </citation>
    <scope>NUCLEOTIDE SEQUENCE [LARGE SCALE GENOMIC DNA]</scope>
    <source>
        <strain evidence="2 3">DSM 44290</strain>
    </source>
</reference>
<name>A0A370I9M9_9NOCA</name>
<evidence type="ECO:0000313" key="2">
    <source>
        <dbReference type="EMBL" id="RDI67429.1"/>
    </source>
</evidence>
<dbReference type="STRING" id="1210086.GCA_001613105_04410"/>